<feature type="non-terminal residue" evidence="1">
    <location>
        <position position="47"/>
    </location>
</feature>
<protein>
    <submittedName>
        <fullName evidence="1">9642_t:CDS:1</fullName>
    </submittedName>
</protein>
<evidence type="ECO:0000313" key="1">
    <source>
        <dbReference type="EMBL" id="CAG8794112.1"/>
    </source>
</evidence>
<keyword evidence="2" id="KW-1185">Reference proteome</keyword>
<comment type="caution">
    <text evidence="1">The sequence shown here is derived from an EMBL/GenBank/DDBJ whole genome shotgun (WGS) entry which is preliminary data.</text>
</comment>
<sequence length="47" mass="5455">PYFHQGLAIADRFCKTLAEMLYKVQSAVETISRNPKLIRAWVKHLPN</sequence>
<dbReference type="Proteomes" id="UP000789920">
    <property type="component" value="Unassembled WGS sequence"/>
</dbReference>
<evidence type="ECO:0000313" key="2">
    <source>
        <dbReference type="Proteomes" id="UP000789920"/>
    </source>
</evidence>
<gene>
    <name evidence="1" type="ORF">RPERSI_LOCUS19694</name>
</gene>
<name>A0ACA9RHN1_9GLOM</name>
<dbReference type="EMBL" id="CAJVQC010054382">
    <property type="protein sequence ID" value="CAG8794112.1"/>
    <property type="molecule type" value="Genomic_DNA"/>
</dbReference>
<feature type="non-terminal residue" evidence="1">
    <location>
        <position position="1"/>
    </location>
</feature>
<accession>A0ACA9RHN1</accession>
<proteinExistence type="predicted"/>
<reference evidence="1" key="1">
    <citation type="submission" date="2021-06" db="EMBL/GenBank/DDBJ databases">
        <authorList>
            <person name="Kallberg Y."/>
            <person name="Tangrot J."/>
            <person name="Rosling A."/>
        </authorList>
    </citation>
    <scope>NUCLEOTIDE SEQUENCE</scope>
    <source>
        <strain evidence="1">MA461A</strain>
    </source>
</reference>
<organism evidence="1 2">
    <name type="scientific">Racocetra persica</name>
    <dbReference type="NCBI Taxonomy" id="160502"/>
    <lineage>
        <taxon>Eukaryota</taxon>
        <taxon>Fungi</taxon>
        <taxon>Fungi incertae sedis</taxon>
        <taxon>Mucoromycota</taxon>
        <taxon>Glomeromycotina</taxon>
        <taxon>Glomeromycetes</taxon>
        <taxon>Diversisporales</taxon>
        <taxon>Gigasporaceae</taxon>
        <taxon>Racocetra</taxon>
    </lineage>
</organism>